<keyword evidence="1" id="KW-0812">Transmembrane</keyword>
<evidence type="ECO:0000313" key="2">
    <source>
        <dbReference type="EMBL" id="TDV52052.1"/>
    </source>
</evidence>
<dbReference type="AlphaFoldDB" id="A0A4R7VQY4"/>
<proteinExistence type="predicted"/>
<keyword evidence="1" id="KW-1133">Transmembrane helix</keyword>
<organism evidence="2 3">
    <name type="scientific">Actinophytocola oryzae</name>
    <dbReference type="NCBI Taxonomy" id="502181"/>
    <lineage>
        <taxon>Bacteria</taxon>
        <taxon>Bacillati</taxon>
        <taxon>Actinomycetota</taxon>
        <taxon>Actinomycetes</taxon>
        <taxon>Pseudonocardiales</taxon>
        <taxon>Pseudonocardiaceae</taxon>
    </lineage>
</organism>
<keyword evidence="3" id="KW-1185">Reference proteome</keyword>
<feature type="transmembrane region" description="Helical" evidence="1">
    <location>
        <begin position="9"/>
        <end position="27"/>
    </location>
</feature>
<accession>A0A4R7VQY4</accession>
<keyword evidence="1" id="KW-0472">Membrane</keyword>
<evidence type="ECO:0000256" key="1">
    <source>
        <dbReference type="SAM" id="Phobius"/>
    </source>
</evidence>
<name>A0A4R7VQY4_9PSEU</name>
<reference evidence="2 3" key="1">
    <citation type="submission" date="2019-03" db="EMBL/GenBank/DDBJ databases">
        <title>Genomic Encyclopedia of Archaeal and Bacterial Type Strains, Phase II (KMG-II): from individual species to whole genera.</title>
        <authorList>
            <person name="Goeker M."/>
        </authorList>
    </citation>
    <scope>NUCLEOTIDE SEQUENCE [LARGE SCALE GENOMIC DNA]</scope>
    <source>
        <strain evidence="2 3">DSM 45499</strain>
    </source>
</reference>
<comment type="caution">
    <text evidence="2">The sequence shown here is derived from an EMBL/GenBank/DDBJ whole genome shotgun (WGS) entry which is preliminary data.</text>
</comment>
<sequence>MTTTTKTRGSVRSLLWVVLVLSVAGNVALQGMIIASVCCGVVALASGATLVVDHYRHR</sequence>
<protein>
    <submittedName>
        <fullName evidence="2">Uncharacterized protein</fullName>
    </submittedName>
</protein>
<gene>
    <name evidence="2" type="ORF">CLV71_105183</name>
</gene>
<dbReference type="Proteomes" id="UP000294927">
    <property type="component" value="Unassembled WGS sequence"/>
</dbReference>
<dbReference type="RefSeq" id="WP_166664112.1">
    <property type="nucleotide sequence ID" value="NZ_SOCP01000005.1"/>
</dbReference>
<dbReference type="EMBL" id="SOCP01000005">
    <property type="protein sequence ID" value="TDV52052.1"/>
    <property type="molecule type" value="Genomic_DNA"/>
</dbReference>
<evidence type="ECO:0000313" key="3">
    <source>
        <dbReference type="Proteomes" id="UP000294927"/>
    </source>
</evidence>
<feature type="transmembrane region" description="Helical" evidence="1">
    <location>
        <begin position="33"/>
        <end position="52"/>
    </location>
</feature>